<feature type="coiled-coil region" evidence="1">
    <location>
        <begin position="26"/>
        <end position="60"/>
    </location>
</feature>
<protein>
    <submittedName>
        <fullName evidence="2">Uncharacterized protein</fullName>
    </submittedName>
</protein>
<evidence type="ECO:0000313" key="3">
    <source>
        <dbReference type="Proteomes" id="UP000784294"/>
    </source>
</evidence>
<evidence type="ECO:0000256" key="1">
    <source>
        <dbReference type="SAM" id="Coils"/>
    </source>
</evidence>
<comment type="caution">
    <text evidence="2">The sequence shown here is derived from an EMBL/GenBank/DDBJ whole genome shotgun (WGS) entry which is preliminary data.</text>
</comment>
<organism evidence="2 3">
    <name type="scientific">Protopolystoma xenopodis</name>
    <dbReference type="NCBI Taxonomy" id="117903"/>
    <lineage>
        <taxon>Eukaryota</taxon>
        <taxon>Metazoa</taxon>
        <taxon>Spiralia</taxon>
        <taxon>Lophotrochozoa</taxon>
        <taxon>Platyhelminthes</taxon>
        <taxon>Monogenea</taxon>
        <taxon>Polyopisthocotylea</taxon>
        <taxon>Polystomatidea</taxon>
        <taxon>Polystomatidae</taxon>
        <taxon>Protopolystoma</taxon>
    </lineage>
</organism>
<dbReference type="EMBL" id="CAAALY010013806">
    <property type="protein sequence ID" value="VEL12116.1"/>
    <property type="molecule type" value="Genomic_DNA"/>
</dbReference>
<proteinExistence type="predicted"/>
<keyword evidence="3" id="KW-1185">Reference proteome</keyword>
<accession>A0A3S5A155</accession>
<dbReference type="Proteomes" id="UP000784294">
    <property type="component" value="Unassembled WGS sequence"/>
</dbReference>
<keyword evidence="1" id="KW-0175">Coiled coil</keyword>
<gene>
    <name evidence="2" type="ORF">PXEA_LOCUS5556</name>
</gene>
<sequence length="149" mass="16751">MQLSKEEWLRNKVKDSENSTLGIDAKASISEELEKLRATIANQESLINGFQKENERLYNELKKRKASQGEGAKLIDPSVACGDDSQISCVSENGTKESLETARRLVQENTLLRLEMHQLIQETGYLKEALKKNNAHLGSSNFDQLEQGE</sequence>
<reference evidence="2" key="1">
    <citation type="submission" date="2018-11" db="EMBL/GenBank/DDBJ databases">
        <authorList>
            <consortium name="Pathogen Informatics"/>
        </authorList>
    </citation>
    <scope>NUCLEOTIDE SEQUENCE</scope>
</reference>
<dbReference type="AlphaFoldDB" id="A0A3S5A155"/>
<evidence type="ECO:0000313" key="2">
    <source>
        <dbReference type="EMBL" id="VEL12116.1"/>
    </source>
</evidence>
<name>A0A3S5A155_9PLAT</name>
<dbReference type="OrthoDB" id="2157184at2759"/>